<dbReference type="Proteomes" id="UP000291097">
    <property type="component" value="Unassembled WGS sequence"/>
</dbReference>
<proteinExistence type="predicted"/>
<dbReference type="PROSITE" id="PS51257">
    <property type="entry name" value="PROKAR_LIPOPROTEIN"/>
    <property type="match status" value="1"/>
</dbReference>
<gene>
    <name evidence="1" type="ORF">BDK88_4390</name>
</gene>
<evidence type="ECO:0000313" key="2">
    <source>
        <dbReference type="Proteomes" id="UP000291097"/>
    </source>
</evidence>
<reference evidence="1 2" key="1">
    <citation type="submission" date="2019-02" db="EMBL/GenBank/DDBJ databases">
        <title>Genomic Encyclopedia of Archaeal and Bacterial Type Strains, Phase II (KMG-II): from individual species to whole genera.</title>
        <authorList>
            <person name="Goeker M."/>
        </authorList>
    </citation>
    <scope>NUCLEOTIDE SEQUENCE [LARGE SCALE GENOMIC DNA]</scope>
    <source>
        <strain evidence="1 2">DSM 18328</strain>
    </source>
</reference>
<comment type="caution">
    <text evidence="1">The sequence shown here is derived from an EMBL/GenBank/DDBJ whole genome shotgun (WGS) entry which is preliminary data.</text>
</comment>
<evidence type="ECO:0000313" key="1">
    <source>
        <dbReference type="EMBL" id="RZV05146.1"/>
    </source>
</evidence>
<sequence>MPEGRLMKRRTLLAAVSMGTATVAGCVGEPNRTGDENAEPKYEDCNMRVLHYRILPEDVKTEVDTAFHGGQYESNEELLWQQVAGPRVEVLGRDGSYYAPQVDVDNGVYTLQFEEITPQYDSTKYLTVSEVPEVPLDISITITDAQGTVLEEIDLTIEERHSDQKVPVASEFGTYIMEITVEDWGSVTEELTLASAPEPILLNIRDDDEAKSSFSVQIRSISDQGAFACPWEQR</sequence>
<accession>A0A482Y6S5</accession>
<organism evidence="1 2">
    <name type="scientific">Natrinema hispanicum</name>
    <dbReference type="NCBI Taxonomy" id="392421"/>
    <lineage>
        <taxon>Archaea</taxon>
        <taxon>Methanobacteriati</taxon>
        <taxon>Methanobacteriota</taxon>
        <taxon>Stenosarchaea group</taxon>
        <taxon>Halobacteria</taxon>
        <taxon>Halobacteriales</taxon>
        <taxon>Natrialbaceae</taxon>
        <taxon>Natrinema</taxon>
    </lineage>
</organism>
<protein>
    <submittedName>
        <fullName evidence="1">Uncharacterized protein</fullName>
    </submittedName>
</protein>
<dbReference type="AlphaFoldDB" id="A0A482Y6S5"/>
<dbReference type="EMBL" id="SHMP01000011">
    <property type="protein sequence ID" value="RZV05146.1"/>
    <property type="molecule type" value="Genomic_DNA"/>
</dbReference>
<name>A0A482Y6S5_9EURY</name>